<reference evidence="2 3" key="1">
    <citation type="submission" date="2018-03" db="EMBL/GenBank/DDBJ databases">
        <title>Genomic Encyclopedia of Archaeal and Bacterial Type Strains, Phase II (KMG-II): from individual species to whole genera.</title>
        <authorList>
            <person name="Goeker M."/>
        </authorList>
    </citation>
    <scope>NUCLEOTIDE SEQUENCE [LARGE SCALE GENOMIC DNA]</scope>
    <source>
        <strain evidence="2 3">DSM 100673</strain>
    </source>
</reference>
<feature type="signal peptide" evidence="1">
    <location>
        <begin position="1"/>
        <end position="27"/>
    </location>
</feature>
<dbReference type="InterPro" id="IPR051923">
    <property type="entry name" value="Glycosyl_Hydrolase_39"/>
</dbReference>
<protein>
    <recommendedName>
        <fullName evidence="4">Glycosyl hydrolase</fullName>
    </recommendedName>
</protein>
<dbReference type="PANTHER" id="PTHR12631:SF10">
    <property type="entry name" value="BETA-XYLOSIDASE-LIKE PROTEIN-RELATED"/>
    <property type="match status" value="1"/>
</dbReference>
<feature type="chain" id="PRO_5015131190" description="Glycosyl hydrolase" evidence="1">
    <location>
        <begin position="28"/>
        <end position="562"/>
    </location>
</feature>
<keyword evidence="3" id="KW-1185">Reference proteome</keyword>
<dbReference type="OrthoDB" id="9776971at2"/>
<evidence type="ECO:0000313" key="2">
    <source>
        <dbReference type="EMBL" id="PSL18463.1"/>
    </source>
</evidence>
<dbReference type="EMBL" id="PYGJ01000010">
    <property type="protein sequence ID" value="PSL18463.1"/>
    <property type="molecule type" value="Genomic_DNA"/>
</dbReference>
<proteinExistence type="predicted"/>
<dbReference type="AlphaFoldDB" id="A0A2P8F9R6"/>
<dbReference type="GO" id="GO:0004553">
    <property type="term" value="F:hydrolase activity, hydrolyzing O-glycosyl compounds"/>
    <property type="evidence" value="ECO:0007669"/>
    <property type="project" value="TreeGrafter"/>
</dbReference>
<dbReference type="RefSeq" id="WP_106609179.1">
    <property type="nucleotide sequence ID" value="NZ_PYGJ01000010.1"/>
</dbReference>
<dbReference type="Gene3D" id="3.20.20.80">
    <property type="entry name" value="Glycosidases"/>
    <property type="match status" value="1"/>
</dbReference>
<dbReference type="SUPFAM" id="SSF51445">
    <property type="entry name" value="(Trans)glycosidases"/>
    <property type="match status" value="1"/>
</dbReference>
<dbReference type="PANTHER" id="PTHR12631">
    <property type="entry name" value="ALPHA-L-IDURONIDASE"/>
    <property type="match status" value="1"/>
</dbReference>
<dbReference type="InterPro" id="IPR017853">
    <property type="entry name" value="GH"/>
</dbReference>
<dbReference type="Proteomes" id="UP000240418">
    <property type="component" value="Unassembled WGS sequence"/>
</dbReference>
<evidence type="ECO:0000313" key="3">
    <source>
        <dbReference type="Proteomes" id="UP000240418"/>
    </source>
</evidence>
<sequence length="562" mass="60734">MSGYLSKVRRLLASALVIGICAQPALAQDRVGARLGAASNFGQATSDRMMQAAIALGVRDFRDAVYWQSVEQAGGAYDFAGPRVVYPDTIGAFGARMSLTVNNPHERYDEGNTPYSAEAVGAFARFAATAAQRFAAVDAVEVGNEMNSQRFASGPGWDGTLEERAAAYVALLAETSTHVRGLEKPMRILGGAAESIPLAWFDALFEQGAAKFVDAWVVHPYSVAPEDLPAMIDLLRLRPEAREVPLEITEFGWRSGQEAPAYLIKSHCQMSLSGVTRAVWYPLNPRGDGYAPLIGEDFEPTDVGKTFALIQQYFVGQSVAPVSDDPLVFGCRYGENAMVLWGANRDVVIRDPNIRAVLPNGAEWGGEKITLDEDTPVILVSAEGALGEEVQLGQSPVLADTRFQFAFDPAQRGSNFSWHVRKGGAERPMQLRRGQEKNGVPWTPYLGTDLDGLTRAGPGWVLPGLHGDAPLDVMVRHVSPKARDVIVQVDISPADRSTDGVTLDVILNGDVLIHEVVTSAQEFNLGPIAVGKADQVDVIVGPGETSQGDVTQLRVRMYRTTR</sequence>
<organism evidence="2 3">
    <name type="scientific">Shimia abyssi</name>
    <dbReference type="NCBI Taxonomy" id="1662395"/>
    <lineage>
        <taxon>Bacteria</taxon>
        <taxon>Pseudomonadati</taxon>
        <taxon>Pseudomonadota</taxon>
        <taxon>Alphaproteobacteria</taxon>
        <taxon>Rhodobacterales</taxon>
        <taxon>Roseobacteraceae</taxon>
    </lineage>
</organism>
<evidence type="ECO:0008006" key="4">
    <source>
        <dbReference type="Google" id="ProtNLM"/>
    </source>
</evidence>
<comment type="caution">
    <text evidence="2">The sequence shown here is derived from an EMBL/GenBank/DDBJ whole genome shotgun (WGS) entry which is preliminary data.</text>
</comment>
<evidence type="ECO:0000256" key="1">
    <source>
        <dbReference type="SAM" id="SignalP"/>
    </source>
</evidence>
<accession>A0A2P8F9R6</accession>
<keyword evidence="1" id="KW-0732">Signal</keyword>
<name>A0A2P8F9R6_9RHOB</name>
<gene>
    <name evidence="2" type="ORF">CLV88_11040</name>
</gene>